<dbReference type="SUPFAM" id="SSF48452">
    <property type="entry name" value="TPR-like"/>
    <property type="match status" value="1"/>
</dbReference>
<accession>A0A5B8YJS2</accession>
<reference evidence="2 3" key="1">
    <citation type="submission" date="2019-08" db="EMBL/GenBank/DDBJ databases">
        <title>Antarcticibacterium arcticum sp. nov., a bacterium isolated from marine sediment of the Canadian Beaufort Sea.</title>
        <authorList>
            <person name="Lee Y.M."/>
            <person name="Baek K."/>
            <person name="Lee D.-H."/>
            <person name="Shin S.C."/>
            <person name="Jin Y.K."/>
            <person name="Park Y."/>
        </authorList>
    </citation>
    <scope>NUCLEOTIDE SEQUENCE [LARGE SCALE GENOMIC DNA]</scope>
    <source>
        <strain evidence="2 3">PAMC 28998</strain>
    </source>
</reference>
<dbReference type="InterPro" id="IPR030887">
    <property type="entry name" value="Beta-barrel_YaiO"/>
</dbReference>
<name>A0A5B8YJS2_9FLAO</name>
<evidence type="ECO:0000313" key="2">
    <source>
        <dbReference type="EMBL" id="QED37378.1"/>
    </source>
</evidence>
<protein>
    <submittedName>
        <fullName evidence="2">YaiO family outer membrane beta-barrel protein</fullName>
    </submittedName>
</protein>
<dbReference type="InterPro" id="IPR011990">
    <property type="entry name" value="TPR-like_helical_dom_sf"/>
</dbReference>
<organism evidence="2 3">
    <name type="scientific">Antarcticibacterium arcticum</name>
    <dbReference type="NCBI Taxonomy" id="2585771"/>
    <lineage>
        <taxon>Bacteria</taxon>
        <taxon>Pseudomonadati</taxon>
        <taxon>Bacteroidota</taxon>
        <taxon>Flavobacteriia</taxon>
        <taxon>Flavobacteriales</taxon>
        <taxon>Flavobacteriaceae</taxon>
        <taxon>Antarcticibacterium</taxon>
    </lineage>
</organism>
<dbReference type="KEGG" id="anp:FK178_06435"/>
<evidence type="ECO:0000259" key="1">
    <source>
        <dbReference type="Pfam" id="PF19413"/>
    </source>
</evidence>
<keyword evidence="3" id="KW-1185">Reference proteome</keyword>
<dbReference type="EMBL" id="CP042476">
    <property type="protein sequence ID" value="QED37378.1"/>
    <property type="molecule type" value="Genomic_DNA"/>
</dbReference>
<dbReference type="Pfam" id="PF19413">
    <property type="entry name" value="YaiO"/>
    <property type="match status" value="1"/>
</dbReference>
<dbReference type="Proteomes" id="UP000321954">
    <property type="component" value="Chromosome"/>
</dbReference>
<dbReference type="AlphaFoldDB" id="A0A5B8YJS2"/>
<feature type="domain" description="YaiO beta-barrel" evidence="1">
    <location>
        <begin position="208"/>
        <end position="378"/>
    </location>
</feature>
<proteinExistence type="predicted"/>
<dbReference type="NCBIfam" id="TIGR04390">
    <property type="entry name" value="OMP_YaiO_dom"/>
    <property type="match status" value="1"/>
</dbReference>
<evidence type="ECO:0000313" key="3">
    <source>
        <dbReference type="Proteomes" id="UP000321954"/>
    </source>
</evidence>
<dbReference type="Gene3D" id="1.25.40.10">
    <property type="entry name" value="Tetratricopeptide repeat domain"/>
    <property type="match status" value="2"/>
</dbReference>
<dbReference type="Pfam" id="PF13432">
    <property type="entry name" value="TPR_16"/>
    <property type="match status" value="2"/>
</dbReference>
<gene>
    <name evidence="2" type="primary">yaiO</name>
    <name evidence="2" type="ORF">FK178_06435</name>
</gene>
<sequence>MLLPWVQANLFQNLLAHLYLIPGSSDWSPYLKEMKIFLWVCLLVGTIFSSTAQIKPAEITFARAREFAVAGDYAQSIKVLEILRDSLPQNTDYSIYLARVYGWNKDYPAAITILKPLIDSVDPPEEALHVMVNTQLWAGNYEEVIKYSNLAQLKYKNSYYQIQKARALAALNRNDEAEDTLQEVLRMEPDNKEARALKTQIFQQRTEHIALSYLNTSFSDPGFKPWHLAYLEYKRDLGKVPVLARFNYADLFEKQGSLFEVDAYPKTGKNSYLYLNAGAALNTPLFPKFRGGIEYFHSLNKHFEISIGSKYLAFEETDVVLLNAGLTYNTKNNLSLNYKPYFTQTEGDWLTSHSLALRITNPIKENFVQIDLQYGSIPFGFVTSTAFTDVTSLRLGLQYRFRLTKNILVQPVFMYEYEEYFPSMYRNRFNSQLITILRFL</sequence>
<dbReference type="OrthoDB" id="742239at2"/>